<accession>A0ABW9I9I7</accession>
<feature type="non-terminal residue" evidence="5">
    <location>
        <position position="76"/>
    </location>
</feature>
<evidence type="ECO:0000256" key="4">
    <source>
        <dbReference type="ARBA" id="ARBA00023136"/>
    </source>
</evidence>
<protein>
    <recommendedName>
        <fullName evidence="7">Amino acid ABC transporter permease</fullName>
    </recommendedName>
</protein>
<dbReference type="SUPFAM" id="SSF161098">
    <property type="entry name" value="MetI-like"/>
    <property type="match status" value="1"/>
</dbReference>
<keyword evidence="3" id="KW-1133">Transmembrane helix</keyword>
<feature type="non-terminal residue" evidence="5">
    <location>
        <position position="1"/>
    </location>
</feature>
<comment type="caution">
    <text evidence="5">The sequence shown here is derived from an EMBL/GenBank/DDBJ whole genome shotgun (WGS) entry which is preliminary data.</text>
</comment>
<dbReference type="Proteomes" id="UP001631957">
    <property type="component" value="Unassembled WGS sequence"/>
</dbReference>
<evidence type="ECO:0000313" key="5">
    <source>
        <dbReference type="EMBL" id="MFM9616323.1"/>
    </source>
</evidence>
<dbReference type="EMBL" id="JBJVNI010000554">
    <property type="protein sequence ID" value="MFM9616323.1"/>
    <property type="molecule type" value="Genomic_DNA"/>
</dbReference>
<keyword evidence="2" id="KW-0812">Transmembrane</keyword>
<evidence type="ECO:0000256" key="3">
    <source>
        <dbReference type="ARBA" id="ARBA00022989"/>
    </source>
</evidence>
<evidence type="ECO:0000256" key="1">
    <source>
        <dbReference type="ARBA" id="ARBA00004141"/>
    </source>
</evidence>
<evidence type="ECO:0008006" key="7">
    <source>
        <dbReference type="Google" id="ProtNLM"/>
    </source>
</evidence>
<sequence length="76" mass="8366">IGVVVGLARLSPNWLVARMATVYVESLRNVPLLLQLIIWYGLIIAMPGPRQAVQMMPGVFLTGRGVYYPSIEAEPV</sequence>
<evidence type="ECO:0000313" key="6">
    <source>
        <dbReference type="Proteomes" id="UP001631957"/>
    </source>
</evidence>
<keyword evidence="4" id="KW-0472">Membrane</keyword>
<comment type="subcellular location">
    <subcellularLocation>
        <location evidence="1">Membrane</location>
        <topology evidence="1">Multi-pass membrane protein</topology>
    </subcellularLocation>
</comment>
<reference evidence="5 6" key="1">
    <citation type="submission" date="2024-12" db="EMBL/GenBank/DDBJ databases">
        <title>Forecasting of Potato common scab and diversities of Pathogenic streptomyces spp. in china.</title>
        <authorList>
            <person name="Handique U."/>
            <person name="Wu J."/>
        </authorList>
    </citation>
    <scope>NUCLEOTIDE SEQUENCE [LARGE SCALE GENOMIC DNA]</scope>
    <source>
        <strain evidence="5 6">ZRIMU1530</strain>
    </source>
</reference>
<organism evidence="5 6">
    <name type="scientific">Streptomyces niveiscabiei</name>
    <dbReference type="NCBI Taxonomy" id="164115"/>
    <lineage>
        <taxon>Bacteria</taxon>
        <taxon>Bacillati</taxon>
        <taxon>Actinomycetota</taxon>
        <taxon>Actinomycetes</taxon>
        <taxon>Kitasatosporales</taxon>
        <taxon>Streptomycetaceae</taxon>
        <taxon>Streptomyces</taxon>
    </lineage>
</organism>
<keyword evidence="6" id="KW-1185">Reference proteome</keyword>
<gene>
    <name evidence="5" type="ORF">ACKI18_48880</name>
</gene>
<evidence type="ECO:0000256" key="2">
    <source>
        <dbReference type="ARBA" id="ARBA00022692"/>
    </source>
</evidence>
<name>A0ABW9I9I7_9ACTN</name>
<dbReference type="InterPro" id="IPR035906">
    <property type="entry name" value="MetI-like_sf"/>
</dbReference>
<proteinExistence type="predicted"/>
<dbReference type="Gene3D" id="1.10.3720.10">
    <property type="entry name" value="MetI-like"/>
    <property type="match status" value="1"/>
</dbReference>